<name>A0A975DK74_9GAMM</name>
<dbReference type="PANTHER" id="PTHR11102">
    <property type="entry name" value="SEL-1-LIKE PROTEIN"/>
    <property type="match status" value="1"/>
</dbReference>
<organism evidence="2 3">
    <name type="scientific">Pseudoalteromonas xiamenensis</name>
    <dbReference type="NCBI Taxonomy" id="882626"/>
    <lineage>
        <taxon>Bacteria</taxon>
        <taxon>Pseudomonadati</taxon>
        <taxon>Pseudomonadota</taxon>
        <taxon>Gammaproteobacteria</taxon>
        <taxon>Alteromonadales</taxon>
        <taxon>Pseudoalteromonadaceae</taxon>
        <taxon>Pseudoalteromonas</taxon>
    </lineage>
</organism>
<sequence length="241" mass="26952">MWQKKAKVVVFLSALLCSSFSHAGLEDGIKAANEGRFEEALKEFNYLANMGYAPGIYELAKMYQGGYGVTKNERKAAELLQKAVDLNLPDAMFDLAVMYKEGEGVKKDLQTAVSLFTRAAHKDLPAAQFNLGVMYTNGEGVVKDYAVAMDWYEKAAANNYTLAQFNLALMYFQGLGVEESVEKSYIWNRIAEYNGNENARKSRQLDEQKLSPSEIDEAIKKADAIYERIQAGTYIADSRIN</sequence>
<dbReference type="InterPro" id="IPR006597">
    <property type="entry name" value="Sel1-like"/>
</dbReference>
<feature type="chain" id="PRO_5038145097" evidence="1">
    <location>
        <begin position="24"/>
        <end position="241"/>
    </location>
</feature>
<keyword evidence="2" id="KW-0614">Plasmid</keyword>
<protein>
    <submittedName>
        <fullName evidence="2">Sel1 repeat family protein</fullName>
    </submittedName>
</protein>
<dbReference type="InterPro" id="IPR050767">
    <property type="entry name" value="Sel1_AlgK"/>
</dbReference>
<dbReference type="Gene3D" id="1.25.40.10">
    <property type="entry name" value="Tetratricopeptide repeat domain"/>
    <property type="match status" value="1"/>
</dbReference>
<dbReference type="EMBL" id="CP072135">
    <property type="protein sequence ID" value="QTH73054.1"/>
    <property type="molecule type" value="Genomic_DNA"/>
</dbReference>
<dbReference type="PANTHER" id="PTHR11102:SF160">
    <property type="entry name" value="ERAD-ASSOCIATED E3 UBIQUITIN-PROTEIN LIGASE COMPONENT HRD3"/>
    <property type="match status" value="1"/>
</dbReference>
<proteinExistence type="predicted"/>
<dbReference type="Pfam" id="PF08238">
    <property type="entry name" value="Sel1"/>
    <property type="match status" value="4"/>
</dbReference>
<feature type="signal peptide" evidence="1">
    <location>
        <begin position="1"/>
        <end position="23"/>
    </location>
</feature>
<dbReference type="SMART" id="SM00671">
    <property type="entry name" value="SEL1"/>
    <property type="match status" value="4"/>
</dbReference>
<dbReference type="Proteomes" id="UP000664904">
    <property type="component" value="Plasmid unnamed5"/>
</dbReference>
<dbReference type="RefSeq" id="WP_208844673.1">
    <property type="nucleotide sequence ID" value="NZ_CP072135.1"/>
</dbReference>
<geneLocation type="plasmid" evidence="2 3">
    <name>unnamed5</name>
</geneLocation>
<evidence type="ECO:0000313" key="3">
    <source>
        <dbReference type="Proteomes" id="UP000664904"/>
    </source>
</evidence>
<reference evidence="2" key="1">
    <citation type="submission" date="2021-03" db="EMBL/GenBank/DDBJ databases">
        <title>Complete Genome of Pseudoalteromonas xiamenensis STKMTI.2, a new potential marine bacterium producing anti-Vibrio compounds.</title>
        <authorList>
            <person name="Handayani D.P."/>
            <person name="Isnansetyo A."/>
            <person name="Istiqomah I."/>
            <person name="Jumina J."/>
        </authorList>
    </citation>
    <scope>NUCLEOTIDE SEQUENCE</scope>
    <source>
        <strain evidence="2">STKMTI.2</strain>
        <plasmid evidence="2">unnamed5</plasmid>
    </source>
</reference>
<dbReference type="InterPro" id="IPR011990">
    <property type="entry name" value="TPR-like_helical_dom_sf"/>
</dbReference>
<accession>A0A975DK74</accession>
<evidence type="ECO:0000313" key="2">
    <source>
        <dbReference type="EMBL" id="QTH73054.1"/>
    </source>
</evidence>
<keyword evidence="1" id="KW-0732">Signal</keyword>
<gene>
    <name evidence="2" type="ORF">J5O05_19750</name>
</gene>
<evidence type="ECO:0000256" key="1">
    <source>
        <dbReference type="SAM" id="SignalP"/>
    </source>
</evidence>
<keyword evidence="3" id="KW-1185">Reference proteome</keyword>
<dbReference type="SUPFAM" id="SSF81901">
    <property type="entry name" value="HCP-like"/>
    <property type="match status" value="1"/>
</dbReference>
<dbReference type="KEGG" id="pxi:J5O05_19750"/>
<dbReference type="AlphaFoldDB" id="A0A975DK74"/>